<feature type="transmembrane region" description="Helical" evidence="1">
    <location>
        <begin position="50"/>
        <end position="69"/>
    </location>
</feature>
<feature type="transmembrane region" description="Helical" evidence="1">
    <location>
        <begin position="21"/>
        <end position="38"/>
    </location>
</feature>
<geneLocation type="plasmid" evidence="2">
    <name>pTA1</name>
</geneLocation>
<keyword evidence="1" id="KW-0812">Transmembrane</keyword>
<keyword evidence="1" id="KW-0472">Membrane</keyword>
<keyword evidence="1" id="KW-1133">Transmembrane helix</keyword>
<feature type="transmembrane region" description="Helical" evidence="1">
    <location>
        <begin position="122"/>
        <end position="143"/>
    </location>
</feature>
<feature type="transmembrane region" description="Helical" evidence="1">
    <location>
        <begin position="81"/>
        <end position="102"/>
    </location>
</feature>
<dbReference type="RefSeq" id="WP_011617979.1">
    <property type="nucleotide sequence ID" value="NC_008318.1"/>
</dbReference>
<evidence type="ECO:0000313" key="2">
    <source>
        <dbReference type="EMBL" id="BAF30821.1"/>
    </source>
</evidence>
<dbReference type="AlphaFoldDB" id="Q0KKY9"/>
<sequence>MNANSKEIRHLNKAEEEWSHGGIVVGIIATIGLFISLFSKPQIQIFNHHIAITQGIIAPAIIIGSMIWATIEIFTDEGKPLISILIRSISGYIIGMFIGGFLGYEFNFAQYIIIPAYYGNSYALFDLIAILAFTLVAIWDGAWSHNKRYIRRG</sequence>
<keyword evidence="2" id="KW-0614">Plasmid</keyword>
<dbReference type="EMBL" id="AB190359">
    <property type="protein sequence ID" value="BAF30821.1"/>
    <property type="molecule type" value="Genomic_DNA"/>
</dbReference>
<accession>Q0KKY9</accession>
<name>Q0KKY9_THEAI</name>
<reference evidence="2" key="1">
    <citation type="journal article" date="2006" name="Extremophiles">
        <title>Structural analysis of the plasmid pTA1 isolated from the thermoacidophilic archaeon Thermoplasma acidophilum.</title>
        <authorList>
            <person name="Yamashiro K."/>
            <person name="Yokobori S."/>
            <person name="Oshima T."/>
            <person name="Yamgishi A."/>
        </authorList>
    </citation>
    <scope>NUCLEOTIDE SEQUENCE</scope>
    <source>
        <strain evidence="2">H0-122</strain>
        <plasmid evidence="2">pTA1</plasmid>
    </source>
</reference>
<protein>
    <submittedName>
        <fullName evidence="2">Hypothetical membrane protein</fullName>
    </submittedName>
</protein>
<organism evidence="2">
    <name type="scientific">Thermoplasma acidophilum</name>
    <dbReference type="NCBI Taxonomy" id="2303"/>
    <lineage>
        <taxon>Archaea</taxon>
        <taxon>Methanobacteriati</taxon>
        <taxon>Thermoplasmatota</taxon>
        <taxon>Thermoplasmata</taxon>
        <taxon>Thermoplasmatales</taxon>
        <taxon>Thermoplasmataceae</taxon>
        <taxon>Thermoplasma</taxon>
    </lineage>
</organism>
<evidence type="ECO:0000256" key="1">
    <source>
        <dbReference type="SAM" id="Phobius"/>
    </source>
</evidence>
<proteinExistence type="predicted"/>